<dbReference type="AlphaFoldDB" id="A0A1R3JNA1"/>
<protein>
    <submittedName>
        <fullName evidence="2">Uncharacterized protein</fullName>
    </submittedName>
</protein>
<reference evidence="2 3" key="1">
    <citation type="submission" date="2013-09" db="EMBL/GenBank/DDBJ databases">
        <title>Corchorus capsularis genome sequencing.</title>
        <authorList>
            <person name="Alam M."/>
            <person name="Haque M.S."/>
            <person name="Islam M.S."/>
            <person name="Emdad E.M."/>
            <person name="Islam M.M."/>
            <person name="Ahmed B."/>
            <person name="Halim A."/>
            <person name="Hossen Q.M.M."/>
            <person name="Hossain M.Z."/>
            <person name="Ahmed R."/>
            <person name="Khan M.M."/>
            <person name="Islam R."/>
            <person name="Rashid M.M."/>
            <person name="Khan S.A."/>
            <person name="Rahman M.S."/>
            <person name="Alam M."/>
        </authorList>
    </citation>
    <scope>NUCLEOTIDE SEQUENCE [LARGE SCALE GENOMIC DNA]</scope>
    <source>
        <strain evidence="3">cv. CVL-1</strain>
        <tissue evidence="2">Whole seedling</tissue>
    </source>
</reference>
<name>A0A1R3JNA1_COCAP</name>
<dbReference type="Gramene" id="OMO96210">
    <property type="protein sequence ID" value="OMO96210"/>
    <property type="gene ID" value="CCACVL1_05040"/>
</dbReference>
<keyword evidence="3" id="KW-1185">Reference proteome</keyword>
<evidence type="ECO:0000313" key="2">
    <source>
        <dbReference type="EMBL" id="OMO96210.1"/>
    </source>
</evidence>
<sequence>MAQESKEQNGKETLRTAELSRLKSRR</sequence>
<organism evidence="2 3">
    <name type="scientific">Corchorus capsularis</name>
    <name type="common">Jute</name>
    <dbReference type="NCBI Taxonomy" id="210143"/>
    <lineage>
        <taxon>Eukaryota</taxon>
        <taxon>Viridiplantae</taxon>
        <taxon>Streptophyta</taxon>
        <taxon>Embryophyta</taxon>
        <taxon>Tracheophyta</taxon>
        <taxon>Spermatophyta</taxon>
        <taxon>Magnoliopsida</taxon>
        <taxon>eudicotyledons</taxon>
        <taxon>Gunneridae</taxon>
        <taxon>Pentapetalae</taxon>
        <taxon>rosids</taxon>
        <taxon>malvids</taxon>
        <taxon>Malvales</taxon>
        <taxon>Malvaceae</taxon>
        <taxon>Grewioideae</taxon>
        <taxon>Apeibeae</taxon>
        <taxon>Corchorus</taxon>
    </lineage>
</organism>
<dbReference type="EMBL" id="AWWV01007486">
    <property type="protein sequence ID" value="OMO96210.1"/>
    <property type="molecule type" value="Genomic_DNA"/>
</dbReference>
<comment type="caution">
    <text evidence="2">The sequence shown here is derived from an EMBL/GenBank/DDBJ whole genome shotgun (WGS) entry which is preliminary data.</text>
</comment>
<gene>
    <name evidence="2" type="ORF">CCACVL1_05040</name>
</gene>
<dbReference type="Proteomes" id="UP000188268">
    <property type="component" value="Unassembled WGS sequence"/>
</dbReference>
<feature type="region of interest" description="Disordered" evidence="1">
    <location>
        <begin position="1"/>
        <end position="26"/>
    </location>
</feature>
<accession>A0A1R3JNA1</accession>
<proteinExistence type="predicted"/>
<evidence type="ECO:0000313" key="3">
    <source>
        <dbReference type="Proteomes" id="UP000188268"/>
    </source>
</evidence>
<evidence type="ECO:0000256" key="1">
    <source>
        <dbReference type="SAM" id="MobiDB-lite"/>
    </source>
</evidence>